<keyword evidence="4 7" id="KW-0812">Transmembrane</keyword>
<evidence type="ECO:0000256" key="7">
    <source>
        <dbReference type="SAM" id="Phobius"/>
    </source>
</evidence>
<keyword evidence="9" id="KW-1185">Reference proteome</keyword>
<proteinExistence type="inferred from homology"/>
<accession>D5E647</accession>
<feature type="transmembrane region" description="Helical" evidence="7">
    <location>
        <begin position="175"/>
        <end position="194"/>
    </location>
</feature>
<dbReference type="InterPro" id="IPR052518">
    <property type="entry name" value="CHR_Transporter"/>
</dbReference>
<dbReference type="KEGG" id="mcd:MCRO_0632"/>
<feature type="transmembrane region" description="Helical" evidence="7">
    <location>
        <begin position="40"/>
        <end position="65"/>
    </location>
</feature>
<dbReference type="EMBL" id="CP001991">
    <property type="protein sequence ID" value="ADE19629.1"/>
    <property type="molecule type" value="Genomic_DNA"/>
</dbReference>
<dbReference type="STRING" id="512564.MCRO_0632"/>
<organism evidence="8 9">
    <name type="scientific">Mycoplasma crocodyli (strain ATCC 51981 / MP145)</name>
    <dbReference type="NCBI Taxonomy" id="512564"/>
    <lineage>
        <taxon>Bacteria</taxon>
        <taxon>Bacillati</taxon>
        <taxon>Mycoplasmatota</taxon>
        <taxon>Mollicutes</taxon>
        <taxon>Mycoplasmataceae</taxon>
        <taxon>Mycoplasma</taxon>
    </lineage>
</organism>
<evidence type="ECO:0000313" key="8">
    <source>
        <dbReference type="EMBL" id="ADE19629.1"/>
    </source>
</evidence>
<evidence type="ECO:0000313" key="9">
    <source>
        <dbReference type="Proteomes" id="UP000001845"/>
    </source>
</evidence>
<gene>
    <name evidence="8" type="ordered locus">MCRO_0632</name>
</gene>
<feature type="transmembrane region" description="Helical" evidence="7">
    <location>
        <begin position="200"/>
        <end position="218"/>
    </location>
</feature>
<evidence type="ECO:0000256" key="2">
    <source>
        <dbReference type="ARBA" id="ARBA00005262"/>
    </source>
</evidence>
<comment type="similarity">
    <text evidence="2">Belongs to the chromate ion transporter (CHR) (TC 2.A.51) family.</text>
</comment>
<dbReference type="GO" id="GO:0015109">
    <property type="term" value="F:chromate transmembrane transporter activity"/>
    <property type="evidence" value="ECO:0007669"/>
    <property type="project" value="InterPro"/>
</dbReference>
<keyword evidence="5 7" id="KW-1133">Transmembrane helix</keyword>
<evidence type="ECO:0000256" key="4">
    <source>
        <dbReference type="ARBA" id="ARBA00022692"/>
    </source>
</evidence>
<evidence type="ECO:0000256" key="3">
    <source>
        <dbReference type="ARBA" id="ARBA00022475"/>
    </source>
</evidence>
<keyword evidence="6 7" id="KW-0472">Membrane</keyword>
<sequence length="238" mass="27166">MKFNIIIINHVSIIYQYNARKNNKQKTIKERTKMHKFKNIFEMILFVLKVSFVGFGGGNALMPLIKSEAVDKKKWLSIEEFDKVVIVSNLLPGPSVIQTIGYISIKFLGKMWGTLVTLLALLPHVLFAFGLYLLVNLLPIKYLYVVSVGVLSAIVGVLIIFGIRYIKLSHKNMPIPLWVSLFCITFAFCFFIPSPYNVPIVVMTILFILIAIVEFIIIKKSKKVIEIVDDKNIRNEDL</sequence>
<dbReference type="GO" id="GO:0005886">
    <property type="term" value="C:plasma membrane"/>
    <property type="evidence" value="ECO:0007669"/>
    <property type="project" value="UniProtKB-SubCell"/>
</dbReference>
<dbReference type="PANTHER" id="PTHR43663">
    <property type="entry name" value="CHROMATE TRANSPORT PROTEIN-RELATED"/>
    <property type="match status" value="1"/>
</dbReference>
<feature type="transmembrane region" description="Helical" evidence="7">
    <location>
        <begin position="85"/>
        <end position="105"/>
    </location>
</feature>
<dbReference type="PANTHER" id="PTHR43663:SF1">
    <property type="entry name" value="CHROMATE TRANSPORTER"/>
    <property type="match status" value="1"/>
</dbReference>
<dbReference type="Proteomes" id="UP000001845">
    <property type="component" value="Chromosome"/>
</dbReference>
<reference key="2">
    <citation type="submission" date="2010-03" db="EMBL/GenBank/DDBJ databases">
        <authorList>
            <person name="Ma Z."/>
            <person name="Wang X."/>
            <person name="Liu H."/>
        </authorList>
    </citation>
    <scope>NUCLEOTIDE SEQUENCE</scope>
    <source>
        <strain>MP145</strain>
    </source>
</reference>
<feature type="transmembrane region" description="Helical" evidence="7">
    <location>
        <begin position="141"/>
        <end position="163"/>
    </location>
</feature>
<dbReference type="AlphaFoldDB" id="D5E647"/>
<dbReference type="Pfam" id="PF02417">
    <property type="entry name" value="Chromate_transp"/>
    <property type="match status" value="1"/>
</dbReference>
<feature type="transmembrane region" description="Helical" evidence="7">
    <location>
        <begin position="112"/>
        <end position="135"/>
    </location>
</feature>
<name>D5E647_MYCCM</name>
<protein>
    <submittedName>
        <fullName evidence="8">Chromate ion transporter</fullName>
    </submittedName>
</protein>
<reference evidence="8 9" key="3">
    <citation type="journal article" date="2011" name="J. Bacteriol.">
        <title>Genome sequences of Mycoplasma alligatoris A21JP2T and Mycoplasma crocodyli MP145T.</title>
        <authorList>
            <person name="Brown D.R."/>
            <person name="Farmerie W.G."/>
            <person name="May M."/>
            <person name="Benders G.A."/>
            <person name="Durkin A.S."/>
            <person name="Hlavinka K."/>
            <person name="Hostetler J."/>
            <person name="Jackson J."/>
            <person name="Johnson J."/>
            <person name="Miller R.H."/>
            <person name="Paralanov V."/>
            <person name="Radune D."/>
            <person name="Szczypinski B."/>
            <person name="Glass J.I."/>
        </authorList>
    </citation>
    <scope>NUCLEOTIDE SEQUENCE [LARGE SCALE GENOMIC DNA]</scope>
    <source>
        <strain evidence="9">ATCC 51981 / MP145</strain>
    </source>
</reference>
<evidence type="ECO:0000256" key="5">
    <source>
        <dbReference type="ARBA" id="ARBA00022989"/>
    </source>
</evidence>
<dbReference type="InterPro" id="IPR003370">
    <property type="entry name" value="Chromate_transpt"/>
</dbReference>
<evidence type="ECO:0000256" key="6">
    <source>
        <dbReference type="ARBA" id="ARBA00023136"/>
    </source>
</evidence>
<keyword evidence="3" id="KW-1003">Cell membrane</keyword>
<dbReference type="eggNOG" id="COG2059">
    <property type="taxonomic scope" value="Bacteria"/>
</dbReference>
<dbReference type="HOGENOM" id="CLU_090306_0_0_14"/>
<comment type="subcellular location">
    <subcellularLocation>
        <location evidence="1">Cell membrane</location>
        <topology evidence="1">Multi-pass membrane protein</topology>
    </subcellularLocation>
</comment>
<evidence type="ECO:0000256" key="1">
    <source>
        <dbReference type="ARBA" id="ARBA00004651"/>
    </source>
</evidence>
<reference evidence="9" key="1">
    <citation type="submission" date="2010-03" db="EMBL/GenBank/DDBJ databases">
        <title>The complete genome of Mycoplasma crocodyli MP145.</title>
        <authorList>
            <person name="Glass J.I."/>
            <person name="Durkin A.S."/>
            <person name="Hostetler J."/>
            <person name="Jackson J."/>
            <person name="Johnson J."/>
            <person name="May M.A."/>
            <person name="Paralanov V."/>
            <person name="Radune D."/>
            <person name="Szczypinski B."/>
            <person name="Brown D.R."/>
        </authorList>
    </citation>
    <scope>NUCLEOTIDE SEQUENCE [LARGE SCALE GENOMIC DNA]</scope>
    <source>
        <strain evidence="9">ATCC 51981 / MP145</strain>
    </source>
</reference>